<accession>Q98PI2</accession>
<proteinExistence type="predicted"/>
<keyword evidence="2" id="KW-0808">Transferase</keyword>
<feature type="domain" description="Aminoglycoside phosphotransferase" evidence="1">
    <location>
        <begin position="79"/>
        <end position="213"/>
    </location>
</feature>
<dbReference type="InterPro" id="IPR011009">
    <property type="entry name" value="Kinase-like_dom_sf"/>
</dbReference>
<dbReference type="Gene3D" id="3.90.1200.10">
    <property type="match status" value="1"/>
</dbReference>
<dbReference type="InterPro" id="IPR002575">
    <property type="entry name" value="Aminoglycoside_PTrfase"/>
</dbReference>
<evidence type="ECO:0000313" key="3">
    <source>
        <dbReference type="Proteomes" id="UP000000528"/>
    </source>
</evidence>
<dbReference type="Proteomes" id="UP000000528">
    <property type="component" value="Chromosome"/>
</dbReference>
<dbReference type="InterPro" id="IPR052077">
    <property type="entry name" value="CcrZ_PhaseVar_Mediator"/>
</dbReference>
<dbReference type="EMBL" id="AL445565">
    <property type="protein sequence ID" value="CAC13913.1"/>
    <property type="molecule type" value="Genomic_DNA"/>
</dbReference>
<protein>
    <submittedName>
        <fullName evidence="2">PTS SYSTEM, LICHENAN-SPECIFIC IIA COMPONENT</fullName>
        <ecNumber evidence="2">2.7.1.69</ecNumber>
    </submittedName>
</protein>
<dbReference type="Pfam" id="PF01636">
    <property type="entry name" value="APH"/>
    <property type="match status" value="1"/>
</dbReference>
<dbReference type="STRING" id="272635.gene:17577351"/>
<name>Q98PI2_MYCPU</name>
<evidence type="ECO:0000259" key="1">
    <source>
        <dbReference type="Pfam" id="PF01636"/>
    </source>
</evidence>
<dbReference type="GO" id="GO:0016740">
    <property type="term" value="F:transferase activity"/>
    <property type="evidence" value="ECO:0007669"/>
    <property type="project" value="UniProtKB-KW"/>
</dbReference>
<dbReference type="SUPFAM" id="SSF56112">
    <property type="entry name" value="Protein kinase-like (PK-like)"/>
    <property type="match status" value="1"/>
</dbReference>
<keyword evidence="3" id="KW-1185">Reference proteome</keyword>
<organism evidence="3">
    <name type="scientific">Mycoplasmopsis pulmonis (strain UAB CTIP)</name>
    <name type="common">Mycoplasma pulmonis</name>
    <dbReference type="NCBI Taxonomy" id="272635"/>
    <lineage>
        <taxon>Bacteria</taxon>
        <taxon>Bacillati</taxon>
        <taxon>Mycoplasmatota</taxon>
        <taxon>Mycoplasmoidales</taxon>
        <taxon>Metamycoplasmataceae</taxon>
        <taxon>Mycoplasmopsis</taxon>
    </lineage>
</organism>
<dbReference type="AlphaFoldDB" id="Q98PI2"/>
<reference evidence="2 3" key="1">
    <citation type="journal article" date="2001" name="Nucleic Acids Res.">
        <title>The complete genome sequence of the murine respiratory pathogen Mycoplasma pulmonis.</title>
        <authorList>
            <person name="Chambaud I."/>
            <person name="Heilig R."/>
            <person name="Ferris S."/>
            <person name="Barbe V."/>
            <person name="Samson D."/>
            <person name="Galisson F."/>
            <person name="Moszer I."/>
            <person name="Dybvig K."/>
            <person name="Wroblewski H."/>
            <person name="Viari A."/>
            <person name="Rocha E.P.C."/>
            <person name="Blanchard A."/>
        </authorList>
    </citation>
    <scope>NUCLEOTIDE SEQUENCE [LARGE SCALE GENOMIC DNA]</scope>
    <source>
        <strain evidence="2 3">UAB CTIP</strain>
    </source>
</reference>
<dbReference type="HOGENOM" id="CLU_1123571_0_0_14"/>
<evidence type="ECO:0000313" key="2">
    <source>
        <dbReference type="EMBL" id="CAC13913.1"/>
    </source>
</evidence>
<dbReference type="KEGG" id="mpu:MYPU_7400"/>
<dbReference type="EC" id="2.7.1.69" evidence="2"/>
<gene>
    <name evidence="2" type="ordered locus">MYPU_7400</name>
</gene>
<dbReference type="PANTHER" id="PTHR40086">
    <property type="entry name" value="PHOSPHOTRANSFERASE YTMP-RELATED"/>
    <property type="match status" value="1"/>
</dbReference>
<sequence length="266" mass="31957">MIHFVPLKSLLTTKLVYNCKIMEKVEIKVGMTNKSYRQGNVFWQEKVFAHFNHKIDYSILKIFDFVPKLLSNDQHTISWEFIEGKNFEASDENLRKIAKIIKTLHNSKLKFPKSNHSQRVKFYQQILRDKNIKIEAIDKHYRRILTILKNSKHDMPLHNDLWPFNMIDKEGKIFLIDWEYASMGDKHFDLAYFIESAKLDDRQESVFLDEYDDYDYEYVIQQKILVNYLIILWVNAQETKHFDDAPFAHKIETLIEDLKNFKKTIK</sequence>
<dbReference type="PANTHER" id="PTHR40086:SF1">
    <property type="entry name" value="CELL CYCLE REGULATOR CCRZ"/>
    <property type="match status" value="1"/>
</dbReference>
<dbReference type="eggNOG" id="COG0510">
    <property type="taxonomic scope" value="Bacteria"/>
</dbReference>
<dbReference type="PIR" id="D90604">
    <property type="entry name" value="D90604"/>
</dbReference>